<dbReference type="PANTHER" id="PTHR33933">
    <property type="entry name" value="NUCLEOTIDYLTRANSFERASE"/>
    <property type="match status" value="1"/>
</dbReference>
<evidence type="ECO:0000259" key="1">
    <source>
        <dbReference type="Pfam" id="PF01909"/>
    </source>
</evidence>
<dbReference type="PANTHER" id="PTHR33933:SF1">
    <property type="entry name" value="PROTEIN ADENYLYLTRANSFERASE MNTA-RELATED"/>
    <property type="match status" value="1"/>
</dbReference>
<dbReference type="AlphaFoldDB" id="A0A7S8FBR3"/>
<dbReference type="InterPro" id="IPR002934">
    <property type="entry name" value="Polymerase_NTP_transf_dom"/>
</dbReference>
<protein>
    <recommendedName>
        <fullName evidence="1">Polymerase nucleotidyl transferase domain-containing protein</fullName>
    </recommendedName>
</protein>
<sequence>MAPLVSATVDRERLKTIADRLRHEYGAVRVILFGSVAHNTATEHSDIDLLVIADTGERFYERSASVLRVVRELSYGLPLAPIVLSPQELQTRLDRGDQFIAEVVGTGVDL</sequence>
<organism evidence="2 3">
    <name type="scientific">Candidatus Nitrospira kreftii</name>
    <dbReference type="NCBI Taxonomy" id="2652173"/>
    <lineage>
        <taxon>Bacteria</taxon>
        <taxon>Pseudomonadati</taxon>
        <taxon>Nitrospirota</taxon>
        <taxon>Nitrospiria</taxon>
        <taxon>Nitrospirales</taxon>
        <taxon>Nitrospiraceae</taxon>
        <taxon>Nitrospira</taxon>
    </lineage>
</organism>
<dbReference type="KEGG" id="nkf:Nkreftii_000540"/>
<dbReference type="InterPro" id="IPR052548">
    <property type="entry name" value="Type_VII_TA_antitoxin"/>
</dbReference>
<dbReference type="InterPro" id="IPR043519">
    <property type="entry name" value="NT_sf"/>
</dbReference>
<dbReference type="EMBL" id="CP047423">
    <property type="protein sequence ID" value="QPD02766.1"/>
    <property type="molecule type" value="Genomic_DNA"/>
</dbReference>
<dbReference type="Gene3D" id="3.30.460.10">
    <property type="entry name" value="Beta Polymerase, domain 2"/>
    <property type="match status" value="1"/>
</dbReference>
<dbReference type="GO" id="GO:0016779">
    <property type="term" value="F:nucleotidyltransferase activity"/>
    <property type="evidence" value="ECO:0007669"/>
    <property type="project" value="InterPro"/>
</dbReference>
<name>A0A7S8FBR3_9BACT</name>
<evidence type="ECO:0000313" key="3">
    <source>
        <dbReference type="Proteomes" id="UP000593737"/>
    </source>
</evidence>
<dbReference type="CDD" id="cd05403">
    <property type="entry name" value="NT_KNTase_like"/>
    <property type="match status" value="1"/>
</dbReference>
<evidence type="ECO:0000313" key="2">
    <source>
        <dbReference type="EMBL" id="QPD02766.1"/>
    </source>
</evidence>
<gene>
    <name evidence="2" type="ORF">Nkreftii_000540</name>
</gene>
<accession>A0A7S8FBR3</accession>
<dbReference type="Pfam" id="PF01909">
    <property type="entry name" value="NTP_transf_2"/>
    <property type="match status" value="1"/>
</dbReference>
<reference evidence="2 3" key="1">
    <citation type="journal article" date="2020" name="ISME J.">
        <title>Enrichment and physiological characterization of a novel comammox Nitrospira indicates ammonium inhibition of complete nitrification.</title>
        <authorList>
            <person name="Sakoula D."/>
            <person name="Koch H."/>
            <person name="Frank J."/>
            <person name="Jetten M.S.M."/>
            <person name="van Kessel M.A.H.J."/>
            <person name="Lucker S."/>
        </authorList>
    </citation>
    <scope>NUCLEOTIDE SEQUENCE [LARGE SCALE GENOMIC DNA]</scope>
    <source>
        <strain evidence="2">Comreactor17</strain>
    </source>
</reference>
<dbReference type="Proteomes" id="UP000593737">
    <property type="component" value="Chromosome"/>
</dbReference>
<dbReference type="SUPFAM" id="SSF81301">
    <property type="entry name" value="Nucleotidyltransferase"/>
    <property type="match status" value="1"/>
</dbReference>
<feature type="domain" description="Polymerase nucleotidyl transferase" evidence="1">
    <location>
        <begin position="14"/>
        <end position="84"/>
    </location>
</feature>
<proteinExistence type="predicted"/>